<organism evidence="1 2">
    <name type="scientific">Aristolochia fimbriata</name>
    <name type="common">White veined hardy Dutchman's pipe vine</name>
    <dbReference type="NCBI Taxonomy" id="158543"/>
    <lineage>
        <taxon>Eukaryota</taxon>
        <taxon>Viridiplantae</taxon>
        <taxon>Streptophyta</taxon>
        <taxon>Embryophyta</taxon>
        <taxon>Tracheophyta</taxon>
        <taxon>Spermatophyta</taxon>
        <taxon>Magnoliopsida</taxon>
        <taxon>Magnoliidae</taxon>
        <taxon>Piperales</taxon>
        <taxon>Aristolochiaceae</taxon>
        <taxon>Aristolochia</taxon>
    </lineage>
</organism>
<accession>A0AAV7E1G5</accession>
<dbReference type="PANTHER" id="PTHR37610">
    <property type="entry name" value="CCHC-TYPE DOMAIN-CONTAINING PROTEIN"/>
    <property type="match status" value="1"/>
</dbReference>
<dbReference type="PANTHER" id="PTHR37610:SF80">
    <property type="entry name" value="RETROTRANSPOSON GAG DOMAIN-CONTAINING PROTEIN"/>
    <property type="match status" value="1"/>
</dbReference>
<evidence type="ECO:0000313" key="1">
    <source>
        <dbReference type="EMBL" id="KAG9442725.1"/>
    </source>
</evidence>
<protein>
    <recommendedName>
        <fullName evidence="3">Retrotransposon Copia-like N-terminal domain-containing protein</fullName>
    </recommendedName>
</protein>
<evidence type="ECO:0008006" key="3">
    <source>
        <dbReference type="Google" id="ProtNLM"/>
    </source>
</evidence>
<dbReference type="AlphaFoldDB" id="A0AAV7E1G5"/>
<dbReference type="Proteomes" id="UP000825729">
    <property type="component" value="Unassembled WGS sequence"/>
</dbReference>
<proteinExistence type="predicted"/>
<name>A0AAV7E1G5_ARIFI</name>
<gene>
    <name evidence="1" type="ORF">H6P81_018579</name>
</gene>
<keyword evidence="2" id="KW-1185">Reference proteome</keyword>
<sequence length="158" mass="18071">MATSMDIAQMVPLKLDGTNYIHWASIVRTFLKGLNLWRYVTGACPLPVLAVVNSNLKAVDEWEINNSKALTLLVSSVSSSISFQIGKFDCAHDAWVFLEKRYMGTNFAQKYKLAMDLHFLRQMPNQSISDFYAQMSLLWDQLAAMDPQFKYEEDTVIF</sequence>
<comment type="caution">
    <text evidence="1">The sequence shown here is derived from an EMBL/GenBank/DDBJ whole genome shotgun (WGS) entry which is preliminary data.</text>
</comment>
<dbReference type="Pfam" id="PF14223">
    <property type="entry name" value="Retrotran_gag_2"/>
    <property type="match status" value="1"/>
</dbReference>
<evidence type="ECO:0000313" key="2">
    <source>
        <dbReference type="Proteomes" id="UP000825729"/>
    </source>
</evidence>
<reference evidence="1 2" key="1">
    <citation type="submission" date="2021-07" db="EMBL/GenBank/DDBJ databases">
        <title>The Aristolochia fimbriata genome: insights into angiosperm evolution, floral development and chemical biosynthesis.</title>
        <authorList>
            <person name="Jiao Y."/>
        </authorList>
    </citation>
    <scope>NUCLEOTIDE SEQUENCE [LARGE SCALE GENOMIC DNA]</scope>
    <source>
        <strain evidence="1">IBCAS-2021</strain>
        <tissue evidence="1">Leaf</tissue>
    </source>
</reference>
<dbReference type="EMBL" id="JAINDJ010000007">
    <property type="protein sequence ID" value="KAG9442725.1"/>
    <property type="molecule type" value="Genomic_DNA"/>
</dbReference>